<organism evidence="4">
    <name type="scientific">Physcomitrium patens</name>
    <name type="common">Spreading-leaved earth moss</name>
    <name type="synonym">Physcomitrella patens</name>
    <dbReference type="NCBI Taxonomy" id="3218"/>
    <lineage>
        <taxon>Eukaryota</taxon>
        <taxon>Viridiplantae</taxon>
        <taxon>Streptophyta</taxon>
        <taxon>Embryophyta</taxon>
        <taxon>Bryophyta</taxon>
        <taxon>Bryophytina</taxon>
        <taxon>Bryopsida</taxon>
        <taxon>Funariidae</taxon>
        <taxon>Funariales</taxon>
        <taxon>Funariaceae</taxon>
        <taxon>Physcomitrium</taxon>
    </lineage>
</organism>
<evidence type="ECO:0000313" key="4">
    <source>
        <dbReference type="EMBL" id="PNR49976.1"/>
    </source>
</evidence>
<gene>
    <name evidence="5" type="primary">LOC112286041</name>
    <name evidence="4" type="ORF">PHYPA_011873</name>
</gene>
<protein>
    <submittedName>
        <fullName evidence="4 5">Uncharacterized protein</fullName>
    </submittedName>
</protein>
<feature type="region of interest" description="Disordered" evidence="3">
    <location>
        <begin position="276"/>
        <end position="305"/>
    </location>
</feature>
<dbReference type="RefSeq" id="XP_024383318.1">
    <property type="nucleotide sequence ID" value="XM_024527550.2"/>
</dbReference>
<dbReference type="Pfam" id="PF03514">
    <property type="entry name" value="GRAS"/>
    <property type="match status" value="1"/>
</dbReference>
<dbReference type="RefSeq" id="XP_073392065.1">
    <property type="nucleotide sequence ID" value="XM_073535964.1"/>
</dbReference>
<dbReference type="Gramene" id="Pp3c8_20940V3.1">
    <property type="protein sequence ID" value="Pp3c8_20940V3.1"/>
    <property type="gene ID" value="Pp3c8_20940"/>
</dbReference>
<dbReference type="GO" id="GO:0003700">
    <property type="term" value="F:DNA-binding transcription factor activity"/>
    <property type="evidence" value="ECO:0000318"/>
    <property type="project" value="GO_Central"/>
</dbReference>
<feature type="compositionally biased region" description="Basic and acidic residues" evidence="3">
    <location>
        <begin position="286"/>
        <end position="299"/>
    </location>
</feature>
<evidence type="ECO:0000256" key="1">
    <source>
        <dbReference type="ARBA" id="ARBA00023015"/>
    </source>
</evidence>
<dbReference type="EMBL" id="ABEU02000008">
    <property type="protein sequence ID" value="PNR49976.1"/>
    <property type="molecule type" value="Genomic_DNA"/>
</dbReference>
<keyword evidence="2" id="KW-0804">Transcription</keyword>
<name>A0A2K1K877_PHYPA</name>
<dbReference type="KEGG" id="ppp:112286041"/>
<dbReference type="FunCoup" id="A0A2K1K877">
    <property type="interactions" value="335"/>
</dbReference>
<reference evidence="4 6" key="1">
    <citation type="journal article" date="2008" name="Science">
        <title>The Physcomitrella genome reveals evolutionary insights into the conquest of land by plants.</title>
        <authorList>
            <person name="Rensing S."/>
            <person name="Lang D."/>
            <person name="Zimmer A."/>
            <person name="Terry A."/>
            <person name="Salamov A."/>
            <person name="Shapiro H."/>
            <person name="Nishiyama T."/>
            <person name="Perroud P.-F."/>
            <person name="Lindquist E."/>
            <person name="Kamisugi Y."/>
            <person name="Tanahashi T."/>
            <person name="Sakakibara K."/>
            <person name="Fujita T."/>
            <person name="Oishi K."/>
            <person name="Shin-I T."/>
            <person name="Kuroki Y."/>
            <person name="Toyoda A."/>
            <person name="Suzuki Y."/>
            <person name="Hashimoto A."/>
            <person name="Yamaguchi K."/>
            <person name="Sugano A."/>
            <person name="Kohara Y."/>
            <person name="Fujiyama A."/>
            <person name="Anterola A."/>
            <person name="Aoki S."/>
            <person name="Ashton N."/>
            <person name="Barbazuk W.B."/>
            <person name="Barker E."/>
            <person name="Bennetzen J."/>
            <person name="Bezanilla M."/>
            <person name="Blankenship R."/>
            <person name="Cho S.H."/>
            <person name="Dutcher S."/>
            <person name="Estelle M."/>
            <person name="Fawcett J.A."/>
            <person name="Gundlach H."/>
            <person name="Hanada K."/>
            <person name="Heyl A."/>
            <person name="Hicks K.A."/>
            <person name="Hugh J."/>
            <person name="Lohr M."/>
            <person name="Mayer K."/>
            <person name="Melkozernov A."/>
            <person name="Murata T."/>
            <person name="Nelson D."/>
            <person name="Pils B."/>
            <person name="Prigge M."/>
            <person name="Reiss B."/>
            <person name="Renner T."/>
            <person name="Rombauts S."/>
            <person name="Rushton P."/>
            <person name="Sanderfoot A."/>
            <person name="Schween G."/>
            <person name="Shiu S.-H."/>
            <person name="Stueber K."/>
            <person name="Theodoulou F.L."/>
            <person name="Tu H."/>
            <person name="Van de Peer Y."/>
            <person name="Verrier P.J."/>
            <person name="Waters E."/>
            <person name="Wood A."/>
            <person name="Yang L."/>
            <person name="Cove D."/>
            <person name="Cuming A."/>
            <person name="Hasebe M."/>
            <person name="Lucas S."/>
            <person name="Mishler D.B."/>
            <person name="Reski R."/>
            <person name="Grigoriev I."/>
            <person name="Quatrano R.S."/>
            <person name="Boore J.L."/>
        </authorList>
    </citation>
    <scope>NUCLEOTIDE SEQUENCE [LARGE SCALE GENOMIC DNA]</scope>
    <source>
        <strain evidence="5 6">cv. Gransden 2004</strain>
    </source>
</reference>
<evidence type="ECO:0000313" key="5">
    <source>
        <dbReference type="EnsemblPlants" id="Pp3c8_20940V3.1"/>
    </source>
</evidence>
<dbReference type="EnsemblPlants" id="Pp3c8_20940V3.2">
    <property type="protein sequence ID" value="Pp3c8_20940V3.2"/>
    <property type="gene ID" value="Pp3c8_20940"/>
</dbReference>
<dbReference type="GO" id="GO:0005634">
    <property type="term" value="C:nucleus"/>
    <property type="evidence" value="ECO:0000318"/>
    <property type="project" value="GO_Central"/>
</dbReference>
<reference evidence="4 6" key="2">
    <citation type="journal article" date="2018" name="Plant J.">
        <title>The Physcomitrella patens chromosome-scale assembly reveals moss genome structure and evolution.</title>
        <authorList>
            <person name="Lang D."/>
            <person name="Ullrich K.K."/>
            <person name="Murat F."/>
            <person name="Fuchs J."/>
            <person name="Jenkins J."/>
            <person name="Haas F.B."/>
            <person name="Piednoel M."/>
            <person name="Gundlach H."/>
            <person name="Van Bel M."/>
            <person name="Meyberg R."/>
            <person name="Vives C."/>
            <person name="Morata J."/>
            <person name="Symeonidi A."/>
            <person name="Hiss M."/>
            <person name="Muchero W."/>
            <person name="Kamisugi Y."/>
            <person name="Saleh O."/>
            <person name="Blanc G."/>
            <person name="Decker E.L."/>
            <person name="van Gessel N."/>
            <person name="Grimwood J."/>
            <person name="Hayes R.D."/>
            <person name="Graham S.W."/>
            <person name="Gunter L.E."/>
            <person name="McDaniel S.F."/>
            <person name="Hoernstein S.N.W."/>
            <person name="Larsson A."/>
            <person name="Li F.W."/>
            <person name="Perroud P.F."/>
            <person name="Phillips J."/>
            <person name="Ranjan P."/>
            <person name="Rokshar D.S."/>
            <person name="Rothfels C.J."/>
            <person name="Schneider L."/>
            <person name="Shu S."/>
            <person name="Stevenson D.W."/>
            <person name="Thummler F."/>
            <person name="Tillich M."/>
            <person name="Villarreal Aguilar J.C."/>
            <person name="Widiez T."/>
            <person name="Wong G.K."/>
            <person name="Wymore A."/>
            <person name="Zhang Y."/>
            <person name="Zimmer A.D."/>
            <person name="Quatrano R.S."/>
            <person name="Mayer K.F.X."/>
            <person name="Goodstein D."/>
            <person name="Casacuberta J.M."/>
            <person name="Vandepoele K."/>
            <person name="Reski R."/>
            <person name="Cuming A.C."/>
            <person name="Tuskan G.A."/>
            <person name="Maumus F."/>
            <person name="Salse J."/>
            <person name="Schmutz J."/>
            <person name="Rensing S.A."/>
        </authorList>
    </citation>
    <scope>NUCLEOTIDE SEQUENCE [LARGE SCALE GENOMIC DNA]</scope>
    <source>
        <strain evidence="5 6">cv. Gransden 2004</strain>
    </source>
</reference>
<evidence type="ECO:0000256" key="2">
    <source>
        <dbReference type="ARBA" id="ARBA00023163"/>
    </source>
</evidence>
<keyword evidence="6" id="KW-1185">Reference proteome</keyword>
<dbReference type="GO" id="GO:0043565">
    <property type="term" value="F:sequence-specific DNA binding"/>
    <property type="evidence" value="ECO:0000318"/>
    <property type="project" value="GO_Central"/>
</dbReference>
<sequence>MAGRDVGAAICMPRSDPSIVPHPQQILHFSHYNSKQDFSSPSMIPQYGSPRYRQSTEQASLQDLFSSPLAGSMTMQPLHPGIELDRVGSPLQRGQSLQTCSSPSDPVNLQHSPHVGDIEKANSPFSRRTNVALMQDGSPSLKLEQGLHCVAPTTPSTVLPPLKMDDFNMGFGGGPTYGSASGNEWMESFIGDLQPCESTESSALPPVMVDSWENDFTLPRELRVRINSESEDASAMAELQRTGLQQEDYELQHRLRTLQQLDQAAADPSLQEELSFGASDHTQYANRKDVSEAEERSTESDYSGGLDKDHSVHLVHLLLECATQIEKNQHLAVSTLCRLRDLSSPLGDPMQRVAAYFCDALTKRIARGKGEADPGVLEAPHNSPKACQVLNEACPYMKFAHLTANQAILEAVKGCESVHILDFGITHGIQWAALLQAFASLPKKQPPPKVRITGISVNNPASESASLSVLATGKRLQSFAEHLNVEFEFCPVILVSMEDFTPESIQLNPDEKTVANFMLQLHEMLDEEGSPSILRLLRSVISLSPALVTLTEHDAALNRPEFRPRFMDALHFYCALFDSLDSTMPRDCHDRLNVENNYFAKQIENIVANEGVDRTERYECTETWIRIMETVGFTLVPLSHYAYSQAQQLLWQFCDSFRLQRPSGCIALAWQDRSLITVSAWKCS</sequence>
<dbReference type="PANTHER" id="PTHR31636">
    <property type="entry name" value="OSJNBA0084A10.13 PROTEIN-RELATED"/>
    <property type="match status" value="1"/>
</dbReference>
<evidence type="ECO:0000256" key="3">
    <source>
        <dbReference type="SAM" id="MobiDB-lite"/>
    </source>
</evidence>
<dbReference type="GO" id="GO:0006355">
    <property type="term" value="P:regulation of DNA-templated transcription"/>
    <property type="evidence" value="ECO:0000318"/>
    <property type="project" value="GO_Central"/>
</dbReference>
<dbReference type="Gramene" id="Pp3c8_20940V3.2">
    <property type="protein sequence ID" value="Pp3c8_20940V3.2"/>
    <property type="gene ID" value="Pp3c8_20940"/>
</dbReference>
<dbReference type="EnsemblPlants" id="Pp3c8_20940V3.1">
    <property type="protein sequence ID" value="Pp3c8_20940V3.1"/>
    <property type="gene ID" value="Pp3c8_20940"/>
</dbReference>
<reference evidence="5" key="3">
    <citation type="submission" date="2020-12" db="UniProtKB">
        <authorList>
            <consortium name="EnsemblPlants"/>
        </authorList>
    </citation>
    <scope>IDENTIFICATION</scope>
</reference>
<dbReference type="GeneID" id="112286041"/>
<dbReference type="OrthoDB" id="1890360at2759"/>
<proteinExistence type="predicted"/>
<dbReference type="InterPro" id="IPR005202">
    <property type="entry name" value="TF_GRAS"/>
</dbReference>
<dbReference type="PROSITE" id="PS50985">
    <property type="entry name" value="GRAS"/>
    <property type="match status" value="1"/>
</dbReference>
<keyword evidence="1" id="KW-0805">Transcription regulation</keyword>
<accession>A0A2K1K877</accession>
<dbReference type="PaxDb" id="3218-PP1S362_33V6.1"/>
<dbReference type="AlphaFoldDB" id="A0A2K1K877"/>
<dbReference type="Proteomes" id="UP000006727">
    <property type="component" value="Chromosome 8"/>
</dbReference>
<evidence type="ECO:0000313" key="6">
    <source>
        <dbReference type="Proteomes" id="UP000006727"/>
    </source>
</evidence>